<keyword evidence="5 6" id="KW-1015">Disulfide bond</keyword>
<comment type="subunit">
    <text evidence="6">Hexamer; each subunit is composed of an acidic and a basic chain derived from a single precursor and linked by a disulfide bond.</text>
</comment>
<dbReference type="PROSITE" id="PS00305">
    <property type="entry name" value="11S_SEED_STORAGE"/>
    <property type="match status" value="1"/>
</dbReference>
<dbReference type="FunFam" id="2.60.120.10:FF:000073">
    <property type="entry name" value="Glycinin G1"/>
    <property type="match status" value="1"/>
</dbReference>
<evidence type="ECO:0000256" key="7">
    <source>
        <dbReference type="SAM" id="MobiDB-lite"/>
    </source>
</evidence>
<dbReference type="InterPro" id="IPR050253">
    <property type="entry name" value="Seed_Storage-Functional"/>
</dbReference>
<evidence type="ECO:0000259" key="8">
    <source>
        <dbReference type="SMART" id="SM00835"/>
    </source>
</evidence>
<sequence length="461" mass="51163">MAKPVLISLSVCLLVFFHGSFARLQNECQLDRLDALEPDNRIQCDAGMVEVWNPNHGQFQCAGVAMVRHTIEPRGLVLPSYSNAPQLTYIVKGRGMIGTLFPGCAETFQESQESGRTQDQHQKIHHFREGDVIALAAGVAHWCYNDGNEPVITVTVIDTTNIANQLDMNPRNFHLAGNPENEFQKFQQAGERGRREYSHQGGKGQQGSCRNLFCGIDTRLISESFNIDEQLATKLQGQNDFRGSIVKVEGGLRVVRPPRTEQERLEEEEQGQGGSYNGLEETFCTMRIKENIADPSRADVYVPEVGRVSTVNSNNLRILRLLQLSASHVSLSNGAIRLPHWHVNAHSIIYALRGQAKIQVVDENGNRVFDGNVKEGQVLTVPQNFVVVKRAESDRFECVAFNTNDNAVASDLAGRTSAIRAMPLEVLANAFQVSVEDARRIKSGKQETILTRSQSGRRSAT</sequence>
<dbReference type="GO" id="GO:0045735">
    <property type="term" value="F:nutrient reservoir activity"/>
    <property type="evidence" value="ECO:0007669"/>
    <property type="project" value="UniProtKB-KW"/>
</dbReference>
<dbReference type="SMART" id="SM00835">
    <property type="entry name" value="Cupin_1"/>
    <property type="match status" value="2"/>
</dbReference>
<dbReference type="CDD" id="cd02243">
    <property type="entry name" value="cupin_11S_legumin_C"/>
    <property type="match status" value="1"/>
</dbReference>
<gene>
    <name evidence="9" type="ORF">RCOM_0499120</name>
</gene>
<dbReference type="PANTHER" id="PTHR31189:SF35">
    <property type="entry name" value="12S SEED STORAGE PROTEIN CRB"/>
    <property type="match status" value="1"/>
</dbReference>
<dbReference type="EMBL" id="EQ974332">
    <property type="protein sequence ID" value="EEF30344.1"/>
    <property type="molecule type" value="Genomic_DNA"/>
</dbReference>
<dbReference type="FunCoup" id="B9T1B8">
    <property type="interactions" value="321"/>
</dbReference>
<dbReference type="eggNOG" id="ENOG502QU1J">
    <property type="taxonomic scope" value="Eukaryota"/>
</dbReference>
<dbReference type="STRING" id="3988.B9T1B8"/>
<feature type="region of interest" description="Disordered" evidence="7">
    <location>
        <begin position="257"/>
        <end position="276"/>
    </location>
</feature>
<evidence type="ECO:0000256" key="5">
    <source>
        <dbReference type="ARBA" id="ARBA00023157"/>
    </source>
</evidence>
<dbReference type="KEGG" id="rcu:8275977"/>
<evidence type="ECO:0000256" key="1">
    <source>
        <dbReference type="ARBA" id="ARBA00007178"/>
    </source>
</evidence>
<dbReference type="InterPro" id="IPR014710">
    <property type="entry name" value="RmlC-like_jellyroll"/>
</dbReference>
<keyword evidence="2 6" id="KW-0732">Signal</keyword>
<feature type="signal peptide" evidence="6">
    <location>
        <begin position="1"/>
        <end position="22"/>
    </location>
</feature>
<evidence type="ECO:0000256" key="3">
    <source>
        <dbReference type="ARBA" id="ARBA00022761"/>
    </source>
</evidence>
<dbReference type="Pfam" id="PF00190">
    <property type="entry name" value="Cupin_1"/>
    <property type="match status" value="2"/>
</dbReference>
<dbReference type="InterPro" id="IPR022379">
    <property type="entry name" value="11S_seedstore_CS"/>
</dbReference>
<evidence type="ECO:0000313" key="10">
    <source>
        <dbReference type="Proteomes" id="UP000008311"/>
    </source>
</evidence>
<evidence type="ECO:0000256" key="2">
    <source>
        <dbReference type="ARBA" id="ARBA00022729"/>
    </source>
</evidence>
<organism evidence="9 10">
    <name type="scientific">Ricinus communis</name>
    <name type="common">Castor bean</name>
    <dbReference type="NCBI Taxonomy" id="3988"/>
    <lineage>
        <taxon>Eukaryota</taxon>
        <taxon>Viridiplantae</taxon>
        <taxon>Streptophyta</taxon>
        <taxon>Embryophyta</taxon>
        <taxon>Tracheophyta</taxon>
        <taxon>Spermatophyta</taxon>
        <taxon>Magnoliopsida</taxon>
        <taxon>eudicotyledons</taxon>
        <taxon>Gunneridae</taxon>
        <taxon>Pentapetalae</taxon>
        <taxon>rosids</taxon>
        <taxon>fabids</taxon>
        <taxon>Malpighiales</taxon>
        <taxon>Euphorbiaceae</taxon>
        <taxon>Acalyphoideae</taxon>
        <taxon>Acalypheae</taxon>
        <taxon>Ricinus</taxon>
    </lineage>
</organism>
<dbReference type="InterPro" id="IPR006044">
    <property type="entry name" value="11S_seedstore_pln"/>
</dbReference>
<feature type="chain" id="PRO_5007749782" evidence="6">
    <location>
        <begin position="23"/>
        <end position="461"/>
    </location>
</feature>
<dbReference type="InterPro" id="IPR011051">
    <property type="entry name" value="RmlC_Cupin_sf"/>
</dbReference>
<dbReference type="OMA" id="ICTMEVR"/>
<dbReference type="InParanoid" id="B9T1B8"/>
<accession>B9T1B8</accession>
<reference evidence="10" key="1">
    <citation type="journal article" date="2010" name="Nat. Biotechnol.">
        <title>Draft genome sequence of the oilseed species Ricinus communis.</title>
        <authorList>
            <person name="Chan A.P."/>
            <person name="Crabtree J."/>
            <person name="Zhao Q."/>
            <person name="Lorenzi H."/>
            <person name="Orvis J."/>
            <person name="Puiu D."/>
            <person name="Melake-Berhan A."/>
            <person name="Jones K.M."/>
            <person name="Redman J."/>
            <person name="Chen G."/>
            <person name="Cahoon E.B."/>
            <person name="Gedil M."/>
            <person name="Stanke M."/>
            <person name="Haas B.J."/>
            <person name="Wortman J.R."/>
            <person name="Fraser-Liggett C.M."/>
            <person name="Ravel J."/>
            <person name="Rabinowicz P.D."/>
        </authorList>
    </citation>
    <scope>NUCLEOTIDE SEQUENCE [LARGE SCALE GENOMIC DNA]</scope>
    <source>
        <strain evidence="10">cv. Hale</strain>
    </source>
</reference>
<dbReference type="Gene3D" id="2.60.120.10">
    <property type="entry name" value="Jelly Rolls"/>
    <property type="match status" value="2"/>
</dbReference>
<dbReference type="OrthoDB" id="2016041at2759"/>
<feature type="domain" description="Cupin type-1" evidence="8">
    <location>
        <begin position="33"/>
        <end position="233"/>
    </location>
</feature>
<keyword evidence="3 6" id="KW-0758">Storage protein</keyword>
<dbReference type="PANTHER" id="PTHR31189">
    <property type="entry name" value="OS03G0336100 PROTEIN-RELATED"/>
    <property type="match status" value="1"/>
</dbReference>
<proteinExistence type="inferred from homology"/>
<comment type="function">
    <text evidence="6">Seed storage protein.</text>
</comment>
<protein>
    <submittedName>
        <fullName evidence="9">Legumin A, putative</fullName>
    </submittedName>
</protein>
<name>B9T1B8_RICCO</name>
<dbReference type="AlphaFoldDB" id="B9T1B8"/>
<evidence type="ECO:0000256" key="4">
    <source>
        <dbReference type="ARBA" id="ARBA00023129"/>
    </source>
</evidence>
<dbReference type="Proteomes" id="UP000008311">
    <property type="component" value="Unassembled WGS sequence"/>
</dbReference>
<evidence type="ECO:0000256" key="6">
    <source>
        <dbReference type="RuleBase" id="RU003681"/>
    </source>
</evidence>
<keyword evidence="10" id="KW-1185">Reference proteome</keyword>
<feature type="region of interest" description="Disordered" evidence="7">
    <location>
        <begin position="186"/>
        <end position="206"/>
    </location>
</feature>
<dbReference type="PRINTS" id="PR00439">
    <property type="entry name" value="11SGLOBULIN"/>
</dbReference>
<feature type="domain" description="Cupin type-1" evidence="8">
    <location>
        <begin position="290"/>
        <end position="439"/>
    </location>
</feature>
<dbReference type="SUPFAM" id="SSF51182">
    <property type="entry name" value="RmlC-like cupins"/>
    <property type="match status" value="1"/>
</dbReference>
<dbReference type="CDD" id="cd02242">
    <property type="entry name" value="cupin_11S_legumin_N"/>
    <property type="match status" value="1"/>
</dbReference>
<dbReference type="GO" id="GO:0048316">
    <property type="term" value="P:seed development"/>
    <property type="evidence" value="ECO:0007669"/>
    <property type="project" value="UniProtKB-ARBA"/>
</dbReference>
<dbReference type="InterPro" id="IPR006045">
    <property type="entry name" value="Cupin_1"/>
</dbReference>
<evidence type="ECO:0000313" key="9">
    <source>
        <dbReference type="EMBL" id="EEF30344.1"/>
    </source>
</evidence>
<comment type="similarity">
    <text evidence="1 6">Belongs to the 11S seed storage protein (globulins) family.</text>
</comment>
<dbReference type="FunFam" id="2.60.120.10:FF:000124">
    <property type="entry name" value="Glycinin G5"/>
    <property type="match status" value="1"/>
</dbReference>
<keyword evidence="4 6" id="KW-0708">Seed storage protein</keyword>